<dbReference type="RefSeq" id="XP_018268989.1">
    <property type="nucleotide sequence ID" value="XM_018414813.1"/>
</dbReference>
<dbReference type="OrthoDB" id="5407653at2759"/>
<feature type="compositionally biased region" description="Polar residues" evidence="5">
    <location>
        <begin position="609"/>
        <end position="620"/>
    </location>
</feature>
<dbReference type="PROSITE" id="PS51299">
    <property type="entry name" value="HTH_APSES"/>
    <property type="match status" value="1"/>
</dbReference>
<dbReference type="GO" id="GO:0043565">
    <property type="term" value="F:sequence-specific DNA binding"/>
    <property type="evidence" value="ECO:0007669"/>
    <property type="project" value="TreeGrafter"/>
</dbReference>
<evidence type="ECO:0000313" key="8">
    <source>
        <dbReference type="Proteomes" id="UP000053890"/>
    </source>
</evidence>
<evidence type="ECO:0000256" key="4">
    <source>
        <dbReference type="ARBA" id="ARBA00023163"/>
    </source>
</evidence>
<accession>A0A0P9GZT2</accession>
<feature type="domain" description="HTH APSES-type" evidence="6">
    <location>
        <begin position="320"/>
        <end position="430"/>
    </location>
</feature>
<dbReference type="InterPro" id="IPR036887">
    <property type="entry name" value="HTH_APSES_sf"/>
</dbReference>
<dbReference type="GO" id="GO:0045944">
    <property type="term" value="P:positive regulation of transcription by RNA polymerase II"/>
    <property type="evidence" value="ECO:0007669"/>
    <property type="project" value="TreeGrafter"/>
</dbReference>
<dbReference type="PANTHER" id="PTHR47792">
    <property type="entry name" value="PROTEIN SOK2-RELATED"/>
    <property type="match status" value="1"/>
</dbReference>
<proteinExistence type="inferred from homology"/>
<feature type="region of interest" description="Disordered" evidence="5">
    <location>
        <begin position="1"/>
        <end position="107"/>
    </location>
</feature>
<protein>
    <recommendedName>
        <fullName evidence="6">HTH APSES-type domain-containing protein</fullName>
    </recommendedName>
</protein>
<dbReference type="GO" id="GO:0003700">
    <property type="term" value="F:DNA-binding transcription factor activity"/>
    <property type="evidence" value="ECO:0007669"/>
    <property type="project" value="TreeGrafter"/>
</dbReference>
<comment type="similarity">
    <text evidence="1">Belongs to the EFG1/PHD1/stuA family.</text>
</comment>
<dbReference type="EMBL" id="KQ474085">
    <property type="protein sequence ID" value="KPV72940.1"/>
    <property type="molecule type" value="Genomic_DNA"/>
</dbReference>
<gene>
    <name evidence="7" type="ORF">RHOBADRAFT_46531</name>
</gene>
<dbReference type="OMA" id="KSHFAPR"/>
<feature type="compositionally biased region" description="Pro residues" evidence="5">
    <location>
        <begin position="546"/>
        <end position="556"/>
    </location>
</feature>
<dbReference type="InterPro" id="IPR018004">
    <property type="entry name" value="KilA/APSES_HTH"/>
</dbReference>
<dbReference type="STRING" id="578459.A0A0P9GZT2"/>
<keyword evidence="2" id="KW-0805">Transcription regulation</keyword>
<keyword evidence="4" id="KW-0804">Transcription</keyword>
<feature type="compositionally biased region" description="Basic and acidic residues" evidence="5">
    <location>
        <begin position="726"/>
        <end position="748"/>
    </location>
</feature>
<dbReference type="Gene3D" id="3.10.260.10">
    <property type="entry name" value="Transcription regulator HTH, APSES-type DNA-binding domain"/>
    <property type="match status" value="1"/>
</dbReference>
<dbReference type="GeneID" id="28975261"/>
<dbReference type="InterPro" id="IPR003163">
    <property type="entry name" value="Tscrpt_reg_HTH_APSES-type"/>
</dbReference>
<dbReference type="SMART" id="SM01252">
    <property type="entry name" value="KilA-N"/>
    <property type="match status" value="1"/>
</dbReference>
<evidence type="ECO:0000313" key="7">
    <source>
        <dbReference type="EMBL" id="KPV72940.1"/>
    </source>
</evidence>
<name>A0A0P9GZT2_RHOGW</name>
<evidence type="ECO:0000256" key="1">
    <source>
        <dbReference type="ARBA" id="ARBA00007247"/>
    </source>
</evidence>
<dbReference type="AlphaFoldDB" id="A0A0P9GZT2"/>
<dbReference type="PANTHER" id="PTHR47792:SF1">
    <property type="entry name" value="PROTEIN SOK2-RELATED"/>
    <property type="match status" value="1"/>
</dbReference>
<feature type="compositionally biased region" description="Basic and acidic residues" evidence="5">
    <location>
        <begin position="19"/>
        <end position="29"/>
    </location>
</feature>
<dbReference type="GO" id="GO:0005634">
    <property type="term" value="C:nucleus"/>
    <property type="evidence" value="ECO:0007669"/>
    <property type="project" value="TreeGrafter"/>
</dbReference>
<dbReference type="Proteomes" id="UP000053890">
    <property type="component" value="Unassembled WGS sequence"/>
</dbReference>
<evidence type="ECO:0000256" key="5">
    <source>
        <dbReference type="SAM" id="MobiDB-lite"/>
    </source>
</evidence>
<keyword evidence="8" id="KW-1185">Reference proteome</keyword>
<feature type="compositionally biased region" description="Low complexity" evidence="5">
    <location>
        <begin position="691"/>
        <end position="711"/>
    </location>
</feature>
<keyword evidence="3" id="KW-0238">DNA-binding</keyword>
<dbReference type="InterPro" id="IPR029790">
    <property type="entry name" value="EFG1/Phd1/StuA"/>
</dbReference>
<reference evidence="7 8" key="1">
    <citation type="journal article" date="2015" name="Front. Microbiol.">
        <title>Genome sequence of the plant growth promoting endophytic yeast Rhodotorula graminis WP1.</title>
        <authorList>
            <person name="Firrincieli A."/>
            <person name="Otillar R."/>
            <person name="Salamov A."/>
            <person name="Schmutz J."/>
            <person name="Khan Z."/>
            <person name="Redman R.S."/>
            <person name="Fleck N.D."/>
            <person name="Lindquist E."/>
            <person name="Grigoriev I.V."/>
            <person name="Doty S.L."/>
        </authorList>
    </citation>
    <scope>NUCLEOTIDE SEQUENCE [LARGE SCALE GENOMIC DNA]</scope>
    <source>
        <strain evidence="7 8">WP1</strain>
    </source>
</reference>
<organism evidence="7 8">
    <name type="scientific">Rhodotorula graminis (strain WP1)</name>
    <dbReference type="NCBI Taxonomy" id="578459"/>
    <lineage>
        <taxon>Eukaryota</taxon>
        <taxon>Fungi</taxon>
        <taxon>Dikarya</taxon>
        <taxon>Basidiomycota</taxon>
        <taxon>Pucciniomycotina</taxon>
        <taxon>Microbotryomycetes</taxon>
        <taxon>Sporidiobolales</taxon>
        <taxon>Sporidiobolaceae</taxon>
        <taxon>Rhodotorula</taxon>
    </lineage>
</organism>
<feature type="compositionally biased region" description="Basic residues" evidence="5">
    <location>
        <begin position="712"/>
        <end position="725"/>
    </location>
</feature>
<sequence>MATVRHAASPLDLLSGVAIERERHVRSSDEPGVAAAEPRSTTTRAPSPSAPRAAQGASTSQAVPPSAPNPRSATPAGLPHPHPHLRPRTRLPFPSVSDLPPTTSSLAVHSSGDTYMYGDASGRAVVHRQQLVGPVDGPLASLLATPRTDALSSPFAAPERSRAPSSYGASHAHFPSVGGPRSVAMMRQQPSWPSRLDRPRDRPSAFVPSTILCPPVFPPLSRTSAPGRPRPHVLLHPDSRADLERDEPSPSSEPVRNASVALKASLERPTAVTDKKPPQRAHKKASGDQKGKAKAPPPRPLSRIKLSERPPRDMDRCDAIVSCTLWEDERTVAMQVLVDGHVVARRADTDWVNATKIVNMVPGMTRGKRDTIVKTRFGDSDRIIFRRGALHLKGVWVPLAAAAELAQDYDLIDLLYPLFEDNIRSFLFRPINTERTTLLVVAARERAALCEMPDASSGLSLELREELRIRGEELARFLQYLEQGLGLPGPSAAPSSAPSRHAQLGIDDRRGIKEQARVHVPSAPAPLGARRPVPPVDGVARDECDPPSPPTPPPSGGPLRSTRQQQGLAATYRTRFGFPAEGPSPPEAGPSRSSSTSRVVASSTKRGPATSTMRSIQPDNATPKLKLDMRPYAAPATAVEHPPRPPAGGPAGSAFSWFDNPTPPEHAAGEYFDPSASTSGCPSVAQRSRHAPSATAPTRSRAARQPRSSSPPKRRARRGATRARRSRVDPRVEGRQAGRVPASRDVHSRSLSVPTTIGGALDLDSRVLPALTEAPQPAPHEEPANYLALVAELVASLRSPSPKHSPSPLSRLSVTRMSVDAAAAVVHPHVPGFFGAKSHFAPRSVEVEAAAAPRADTEDARGRELLSELLAGRESARRTARDGLGPLFSSPCPDIDASATLDSRRLAATAGLDDVAVEARHAALCEPRTSLSSPPDVARAIPARAAVLSGATAPIPHKRSSSDVDDVDLNVGPDQLRGLERVERACSPKKARLAYRRGDDGSRAANFFRLSRFSARAP</sequence>
<evidence type="ECO:0000256" key="3">
    <source>
        <dbReference type="ARBA" id="ARBA00023125"/>
    </source>
</evidence>
<feature type="region of interest" description="Disordered" evidence="5">
    <location>
        <begin position="153"/>
        <end position="311"/>
    </location>
</feature>
<feature type="compositionally biased region" description="Low complexity" evidence="5">
    <location>
        <begin position="589"/>
        <end position="604"/>
    </location>
</feature>
<dbReference type="SUPFAM" id="SSF54616">
    <property type="entry name" value="DNA-binding domain of Mlu1-box binding protein MBP1"/>
    <property type="match status" value="1"/>
</dbReference>
<evidence type="ECO:0000259" key="6">
    <source>
        <dbReference type="PROSITE" id="PS51299"/>
    </source>
</evidence>
<evidence type="ECO:0000256" key="2">
    <source>
        <dbReference type="ARBA" id="ARBA00023015"/>
    </source>
</evidence>
<feature type="region of interest" description="Disordered" evidence="5">
    <location>
        <begin position="519"/>
        <end position="757"/>
    </location>
</feature>
<feature type="compositionally biased region" description="Basic and acidic residues" evidence="5">
    <location>
        <begin position="235"/>
        <end position="248"/>
    </location>
</feature>
<feature type="compositionally biased region" description="Low complexity" evidence="5">
    <location>
        <begin position="38"/>
        <end position="54"/>
    </location>
</feature>